<keyword evidence="3" id="KW-1185">Reference proteome</keyword>
<feature type="transmembrane region" description="Helical" evidence="1">
    <location>
        <begin position="397"/>
        <end position="416"/>
    </location>
</feature>
<feature type="transmembrane region" description="Helical" evidence="1">
    <location>
        <begin position="324"/>
        <end position="341"/>
    </location>
</feature>
<sequence>MTNTDIQHTQLSSTDIGGDNKPSCSNCHSPLTGPFCAQCGQGTDSTIKYFWLVILHLLDDIFSFDSRASRTVWPLITRPGFLTNEYILGRRVHYVPPLRLYLFISIVFFITLKFFAASENNGVINIKSDETALVKVTNHIGELEQQRAVLLTSQPEESQAQIEELQRLNLALDKFNNYQTDLANQDDKILKAIAGELVALEFRQLKSGKPLIPKDQKQYTNLIKQITKVRNGEKVNLLSIGNSGDGTITLPFLSVQENEKLNGFASQLEKKASKALQSDTGPLLQQIISKLPQLMFVLLPLFAALLKIMYLFSKRFYMEHLTVALHSHSFVFFIIFLLEVIDMLQDQLPASLFWLDATFNMLATGLLIWIPIYLFIMQKRVYKQGYIITTIKYCMVGMAYTGLISITGMIAFIWGLTNL</sequence>
<feature type="transmembrane region" description="Helical" evidence="1">
    <location>
        <begin position="294"/>
        <end position="312"/>
    </location>
</feature>
<dbReference type="InterPro" id="IPR022134">
    <property type="entry name" value="DUF3667"/>
</dbReference>
<keyword evidence="1" id="KW-0812">Transmembrane</keyword>
<evidence type="ECO:0000313" key="3">
    <source>
        <dbReference type="Proteomes" id="UP001258994"/>
    </source>
</evidence>
<protein>
    <submittedName>
        <fullName evidence="2">DUF3667 domain-containing protein</fullName>
    </submittedName>
</protein>
<dbReference type="Proteomes" id="UP001258994">
    <property type="component" value="Chromosome"/>
</dbReference>
<keyword evidence="1" id="KW-1133">Transmembrane helix</keyword>
<dbReference type="RefSeq" id="WP_348392206.1">
    <property type="nucleotide sequence ID" value="NZ_CP134145.1"/>
</dbReference>
<keyword evidence="1" id="KW-0472">Membrane</keyword>
<gene>
    <name evidence="2" type="ORF">RGQ13_03660</name>
</gene>
<accession>A0ABY9TXP7</accession>
<organism evidence="2 3">
    <name type="scientific">Thalassotalea psychrophila</name>
    <dbReference type="NCBI Taxonomy" id="3065647"/>
    <lineage>
        <taxon>Bacteria</taxon>
        <taxon>Pseudomonadati</taxon>
        <taxon>Pseudomonadota</taxon>
        <taxon>Gammaproteobacteria</taxon>
        <taxon>Alteromonadales</taxon>
        <taxon>Colwelliaceae</taxon>
        <taxon>Thalassotalea</taxon>
    </lineage>
</organism>
<feature type="transmembrane region" description="Helical" evidence="1">
    <location>
        <begin position="100"/>
        <end position="118"/>
    </location>
</feature>
<proteinExistence type="predicted"/>
<dbReference type="Pfam" id="PF12412">
    <property type="entry name" value="DUF3667"/>
    <property type="match status" value="1"/>
</dbReference>
<reference evidence="3" key="1">
    <citation type="submission" date="2023-09" db="EMBL/GenBank/DDBJ databases">
        <authorList>
            <person name="Li S."/>
            <person name="Li X."/>
            <person name="Zhang C."/>
            <person name="Zhao Z."/>
        </authorList>
    </citation>
    <scope>NUCLEOTIDE SEQUENCE [LARGE SCALE GENOMIC DNA]</scope>
    <source>
        <strain evidence="3">SQ149</strain>
    </source>
</reference>
<name>A0ABY9TXP7_9GAMM</name>
<feature type="transmembrane region" description="Helical" evidence="1">
    <location>
        <begin position="353"/>
        <end position="376"/>
    </location>
</feature>
<dbReference type="EMBL" id="CP134145">
    <property type="protein sequence ID" value="WNC73093.1"/>
    <property type="molecule type" value="Genomic_DNA"/>
</dbReference>
<evidence type="ECO:0000313" key="2">
    <source>
        <dbReference type="EMBL" id="WNC73093.1"/>
    </source>
</evidence>
<evidence type="ECO:0000256" key="1">
    <source>
        <dbReference type="SAM" id="Phobius"/>
    </source>
</evidence>